<keyword evidence="4 7" id="KW-0732">Signal</keyword>
<evidence type="ECO:0000256" key="3">
    <source>
        <dbReference type="ARBA" id="ARBA00022525"/>
    </source>
</evidence>
<comment type="caution">
    <text evidence="10">The sequence shown here is derived from an EMBL/GenBank/DDBJ whole genome shotgun (WGS) entry which is preliminary data.</text>
</comment>
<dbReference type="RefSeq" id="WP_204864578.1">
    <property type="nucleotide sequence ID" value="NZ_JACJKH010000028.1"/>
</dbReference>
<keyword evidence="3" id="KW-0964">Secreted</keyword>
<dbReference type="NCBIfam" id="TIGR01167">
    <property type="entry name" value="LPXTG_anchor"/>
    <property type="match status" value="1"/>
</dbReference>
<keyword evidence="6" id="KW-0812">Transmembrane</keyword>
<dbReference type="Pfam" id="PF17802">
    <property type="entry name" value="SpaA"/>
    <property type="match status" value="1"/>
</dbReference>
<evidence type="ECO:0000259" key="8">
    <source>
        <dbReference type="Pfam" id="PF00746"/>
    </source>
</evidence>
<dbReference type="Proteomes" id="UP000775686">
    <property type="component" value="Unassembled WGS sequence"/>
</dbReference>
<keyword evidence="2" id="KW-0134">Cell wall</keyword>
<comment type="similarity">
    <text evidence="1">Belongs to the serine-aspartate repeat-containing protein (SDr) family.</text>
</comment>
<dbReference type="PANTHER" id="PTHR36108:SF13">
    <property type="entry name" value="COLOSSIN-B-RELATED"/>
    <property type="match status" value="1"/>
</dbReference>
<evidence type="ECO:0000256" key="7">
    <source>
        <dbReference type="SAM" id="SignalP"/>
    </source>
</evidence>
<sequence length="468" mass="50545">MRKLRKVMALLMTLAMVMGLSLTAFAASAEVRDITSKITIAGLSPDVDTDIKMYRFATLMFDQDTNEYTWEIENWAKDHVTLSADKTEYTIDEGEEAALKTAAEGNAATLSVEDVRETSYTFENVQIGGYVIIPSDTNADYLPLFVTNNYDRTSTPGEDGRPVAEDVTAYAKSENHTITKSQTDDFAQIGSTVGYTINATFPMQENTQGEELTQFKITDEPTGLQIDQTSVKVMVGNDNVTSRVTIAVDTLTGVLTVDFANVLRSYTGGESIVITYNAVVTDVEYNNNATATSDTTDYTPGNVKGDTGSIQITKVDAENTGKTLAGAVFQVYDLGDGTWDADDKGTPMSLIYDAELDAYRPILSDETGNPRVTVNESGVLKIVGLDEGNYHFEEVVAPDGYSINDAGLTVTITEGTNEDYVGNFLDTKLAELPGTGGIGTTIFTIGGCVIMIAAAGLYFASRRKHGEN</sequence>
<evidence type="ECO:0000256" key="1">
    <source>
        <dbReference type="ARBA" id="ARBA00007257"/>
    </source>
</evidence>
<feature type="signal peptide" evidence="7">
    <location>
        <begin position="1"/>
        <end position="26"/>
    </location>
</feature>
<keyword evidence="6" id="KW-0472">Membrane</keyword>
<evidence type="ECO:0000256" key="4">
    <source>
        <dbReference type="ARBA" id="ARBA00022729"/>
    </source>
</evidence>
<keyword evidence="11" id="KW-1185">Reference proteome</keyword>
<dbReference type="Pfam" id="PF00746">
    <property type="entry name" value="Gram_pos_anchor"/>
    <property type="match status" value="1"/>
</dbReference>
<name>A0ABS2EJW3_9FIRM</name>
<keyword evidence="6" id="KW-1133">Transmembrane helix</keyword>
<feature type="chain" id="PRO_5045677143" evidence="7">
    <location>
        <begin position="27"/>
        <end position="468"/>
    </location>
</feature>
<feature type="domain" description="SpaA-like prealbumin fold" evidence="9">
    <location>
        <begin position="308"/>
        <end position="416"/>
    </location>
</feature>
<feature type="domain" description="Gram-positive cocci surface proteins LPxTG" evidence="8">
    <location>
        <begin position="427"/>
        <end position="464"/>
    </location>
</feature>
<dbReference type="NCBIfam" id="TIGR04226">
    <property type="entry name" value="RrgB_K2N_iso_D2"/>
    <property type="match status" value="1"/>
</dbReference>
<organism evidence="10 11">
    <name type="scientific">Drancourtella massiliensis</name>
    <dbReference type="NCBI Taxonomy" id="1632013"/>
    <lineage>
        <taxon>Bacteria</taxon>
        <taxon>Bacillati</taxon>
        <taxon>Bacillota</taxon>
        <taxon>Clostridia</taxon>
        <taxon>Eubacteriales</taxon>
        <taxon>Oscillospiraceae</taxon>
        <taxon>Drancourtella</taxon>
    </lineage>
</organism>
<dbReference type="Gene3D" id="2.60.40.740">
    <property type="match status" value="1"/>
</dbReference>
<dbReference type="InterPro" id="IPR026466">
    <property type="entry name" value="Fim_isopep_form_D2_dom"/>
</dbReference>
<evidence type="ECO:0000256" key="5">
    <source>
        <dbReference type="ARBA" id="ARBA00023088"/>
    </source>
</evidence>
<evidence type="ECO:0000256" key="2">
    <source>
        <dbReference type="ARBA" id="ARBA00022512"/>
    </source>
</evidence>
<accession>A0ABS2EJW3</accession>
<keyword evidence="5" id="KW-0572">Peptidoglycan-anchor</keyword>
<feature type="transmembrane region" description="Helical" evidence="6">
    <location>
        <begin position="438"/>
        <end position="460"/>
    </location>
</feature>
<evidence type="ECO:0000259" key="9">
    <source>
        <dbReference type="Pfam" id="PF17802"/>
    </source>
</evidence>
<dbReference type="InterPro" id="IPR013783">
    <property type="entry name" value="Ig-like_fold"/>
</dbReference>
<dbReference type="PANTHER" id="PTHR36108">
    <property type="entry name" value="COLOSSIN-B-RELATED"/>
    <property type="match status" value="1"/>
</dbReference>
<reference evidence="10 11" key="1">
    <citation type="journal article" date="2021" name="Sci. Rep.">
        <title>The distribution of antibiotic resistance genes in chicken gut microbiota commensals.</title>
        <authorList>
            <person name="Juricova H."/>
            <person name="Matiasovicova J."/>
            <person name="Kubasova T."/>
            <person name="Cejkova D."/>
            <person name="Rychlik I."/>
        </authorList>
    </citation>
    <scope>NUCLEOTIDE SEQUENCE [LARGE SCALE GENOMIC DNA]</scope>
    <source>
        <strain evidence="10 11">An770</strain>
    </source>
</reference>
<gene>
    <name evidence="10" type="ORF">H6A32_13310</name>
</gene>
<evidence type="ECO:0000256" key="6">
    <source>
        <dbReference type="SAM" id="Phobius"/>
    </source>
</evidence>
<dbReference type="EMBL" id="JACJKH010000028">
    <property type="protein sequence ID" value="MBM6745263.1"/>
    <property type="molecule type" value="Genomic_DNA"/>
</dbReference>
<dbReference type="InterPro" id="IPR041033">
    <property type="entry name" value="SpaA_PFL_dom_1"/>
</dbReference>
<proteinExistence type="inferred from homology"/>
<protein>
    <submittedName>
        <fullName evidence="10">Isopeptide-forming domain-containing fimbrial protein</fullName>
    </submittedName>
</protein>
<dbReference type="InterPro" id="IPR019931">
    <property type="entry name" value="LPXTG_anchor"/>
</dbReference>
<evidence type="ECO:0000313" key="11">
    <source>
        <dbReference type="Proteomes" id="UP000775686"/>
    </source>
</evidence>
<evidence type="ECO:0000313" key="10">
    <source>
        <dbReference type="EMBL" id="MBM6745263.1"/>
    </source>
</evidence>
<dbReference type="Gene3D" id="2.60.40.10">
    <property type="entry name" value="Immunoglobulins"/>
    <property type="match status" value="1"/>
</dbReference>